<gene>
    <name evidence="3" type="ORF">RPIT_13920</name>
</gene>
<sequence length="259" mass="28452">MCNGLFLHHHHSDFPQLRFVHLTSAGLDRAPVRELEERGVDLRSATGVYSIPVAEWVVTQVLQLYKRSRDFWRHQQEHRWVKNRDLPELAGSTVTIVGFGDIGREVAKRLRGFDVRIVAVNSEDRPSSLADMTFGAADLGAALRIADVVILALPLTPGTRHLIDAAALQLMKPDAVLVDVSRGGIVDQEALLAALDEGRFRGVALDVFEMFALSPLPWQASVAAGPANLAATCYWPCCCSPSSSATSSSRWEWARTGRL</sequence>
<dbReference type="AlphaFoldDB" id="A0A1Q2CI13"/>
<dbReference type="InterPro" id="IPR006140">
    <property type="entry name" value="D-isomer_DH_NAD-bd"/>
</dbReference>
<dbReference type="PANTHER" id="PTHR43333">
    <property type="entry name" value="2-HACID_DH_C DOMAIN-CONTAINING PROTEIN"/>
    <property type="match status" value="1"/>
</dbReference>
<evidence type="ECO:0000313" key="4">
    <source>
        <dbReference type="Proteomes" id="UP000188324"/>
    </source>
</evidence>
<dbReference type="PANTHER" id="PTHR43333:SF1">
    <property type="entry name" value="D-ISOMER SPECIFIC 2-HYDROXYACID DEHYDROGENASE NAD-BINDING DOMAIN-CONTAINING PROTEIN"/>
    <property type="match status" value="1"/>
</dbReference>
<keyword evidence="2" id="KW-0520">NAD</keyword>
<evidence type="ECO:0000256" key="1">
    <source>
        <dbReference type="ARBA" id="ARBA00023002"/>
    </source>
</evidence>
<accession>A0A1Q2CI13</accession>
<dbReference type="SUPFAM" id="SSF51735">
    <property type="entry name" value="NAD(P)-binding Rossmann-fold domains"/>
    <property type="match status" value="1"/>
</dbReference>
<dbReference type="RefSeq" id="WP_176789354.1">
    <property type="nucleotide sequence ID" value="NZ_FNPU01000011.1"/>
</dbReference>
<organism evidence="3 4">
    <name type="scientific">Tessaracoccus flavus</name>
    <dbReference type="NCBI Taxonomy" id="1610493"/>
    <lineage>
        <taxon>Bacteria</taxon>
        <taxon>Bacillati</taxon>
        <taxon>Actinomycetota</taxon>
        <taxon>Actinomycetes</taxon>
        <taxon>Propionibacteriales</taxon>
        <taxon>Propionibacteriaceae</taxon>
        <taxon>Tessaracoccus</taxon>
    </lineage>
</organism>
<dbReference type="KEGG" id="tfl:RPIT_13920"/>
<evidence type="ECO:0000256" key="2">
    <source>
        <dbReference type="ARBA" id="ARBA00023027"/>
    </source>
</evidence>
<dbReference type="GO" id="GO:0016491">
    <property type="term" value="F:oxidoreductase activity"/>
    <property type="evidence" value="ECO:0007669"/>
    <property type="project" value="UniProtKB-KW"/>
</dbReference>
<dbReference type="Gene3D" id="3.40.50.720">
    <property type="entry name" value="NAD(P)-binding Rossmann-like Domain"/>
    <property type="match status" value="2"/>
</dbReference>
<dbReference type="InterPro" id="IPR036291">
    <property type="entry name" value="NAD(P)-bd_dom_sf"/>
</dbReference>
<dbReference type="EMBL" id="CP019605">
    <property type="protein sequence ID" value="AQP45766.1"/>
    <property type="molecule type" value="Genomic_DNA"/>
</dbReference>
<dbReference type="STRING" id="1610493.RPIT_13920"/>
<proteinExistence type="predicted"/>
<reference evidence="3 4" key="1">
    <citation type="journal article" date="2016" name="Int. J. Syst. Evol. Microbiol.">
        <title>Tessaracoccus flavus sp. nov., isolated from the drainage system of a lindane-producing factory.</title>
        <authorList>
            <person name="Kumari R."/>
            <person name="Singh P."/>
            <person name="Schumann P."/>
            <person name="Lal R."/>
        </authorList>
    </citation>
    <scope>NUCLEOTIDE SEQUENCE [LARGE SCALE GENOMIC DNA]</scope>
    <source>
        <strain evidence="3 4">RP1T</strain>
    </source>
</reference>
<dbReference type="Pfam" id="PF02826">
    <property type="entry name" value="2-Hacid_dh_C"/>
    <property type="match status" value="1"/>
</dbReference>
<dbReference type="GO" id="GO:0051287">
    <property type="term" value="F:NAD binding"/>
    <property type="evidence" value="ECO:0007669"/>
    <property type="project" value="InterPro"/>
</dbReference>
<keyword evidence="4" id="KW-1185">Reference proteome</keyword>
<protein>
    <submittedName>
        <fullName evidence="3">Uncharacterized protein</fullName>
    </submittedName>
</protein>
<name>A0A1Q2CI13_9ACTN</name>
<evidence type="ECO:0000313" key="3">
    <source>
        <dbReference type="EMBL" id="AQP45766.1"/>
    </source>
</evidence>
<keyword evidence="1" id="KW-0560">Oxidoreductase</keyword>
<dbReference type="Proteomes" id="UP000188324">
    <property type="component" value="Chromosome"/>
</dbReference>